<dbReference type="InterPro" id="IPR000182">
    <property type="entry name" value="GNAT_dom"/>
</dbReference>
<dbReference type="InterPro" id="IPR016181">
    <property type="entry name" value="Acyl_CoA_acyltransferase"/>
</dbReference>
<accession>A0A430G4B1</accession>
<dbReference type="Proteomes" id="UP000287746">
    <property type="component" value="Unassembled WGS sequence"/>
</dbReference>
<dbReference type="EMBL" id="QQYZ01000007">
    <property type="protein sequence ID" value="RSY85971.1"/>
    <property type="molecule type" value="Genomic_DNA"/>
</dbReference>
<proteinExistence type="predicted"/>
<evidence type="ECO:0000259" key="1">
    <source>
        <dbReference type="Pfam" id="PF00583"/>
    </source>
</evidence>
<dbReference type="GO" id="GO:0016747">
    <property type="term" value="F:acyltransferase activity, transferring groups other than amino-acyl groups"/>
    <property type="evidence" value="ECO:0007669"/>
    <property type="project" value="InterPro"/>
</dbReference>
<dbReference type="AlphaFoldDB" id="A0A430G4B1"/>
<dbReference type="Gene3D" id="3.40.630.30">
    <property type="match status" value="1"/>
</dbReference>
<feature type="domain" description="N-acetyltransferase" evidence="1">
    <location>
        <begin position="10"/>
        <end position="131"/>
    </location>
</feature>
<dbReference type="SUPFAM" id="SSF55729">
    <property type="entry name" value="Acyl-CoA N-acyltransferases (Nat)"/>
    <property type="match status" value="1"/>
</dbReference>
<name>A0A430G4B1_9SPHN</name>
<evidence type="ECO:0000313" key="3">
    <source>
        <dbReference type="Proteomes" id="UP000287746"/>
    </source>
</evidence>
<evidence type="ECO:0000313" key="2">
    <source>
        <dbReference type="EMBL" id="RSY85971.1"/>
    </source>
</evidence>
<protein>
    <submittedName>
        <fullName evidence="2">GNAT family N-acetyltransferase</fullName>
    </submittedName>
</protein>
<dbReference type="Pfam" id="PF00583">
    <property type="entry name" value="Acetyltransf_1"/>
    <property type="match status" value="1"/>
</dbReference>
<keyword evidence="2" id="KW-0808">Transferase</keyword>
<reference evidence="3" key="1">
    <citation type="submission" date="2018-07" db="EMBL/GenBank/DDBJ databases">
        <title>Genomic and Epidemiologic Investigation of an Indolent Hospital Outbreak.</title>
        <authorList>
            <person name="Johnson R.C."/>
            <person name="Deming C."/>
            <person name="Conlan S."/>
            <person name="Zellmer C.J."/>
            <person name="Michelin A.V."/>
            <person name="Lee-Lin S.-Q."/>
            <person name="Thomas P.J."/>
            <person name="Park M."/>
            <person name="Weingarten R.A."/>
            <person name="Less J."/>
            <person name="Dekker J.P."/>
            <person name="Frank K.M."/>
            <person name="Musser K.A."/>
            <person name="Mcquiston J.R."/>
            <person name="Henderson D.K."/>
            <person name="Lau A.F."/>
            <person name="Palmore T.N."/>
            <person name="Segre J.A."/>
        </authorList>
    </citation>
    <scope>NUCLEOTIDE SEQUENCE [LARGE SCALE GENOMIC DNA]</scope>
    <source>
        <strain evidence="3">SK-CDC1_0717</strain>
    </source>
</reference>
<comment type="caution">
    <text evidence="2">The sequence shown here is derived from an EMBL/GenBank/DDBJ whole genome shotgun (WGS) entry which is preliminary data.</text>
</comment>
<gene>
    <name evidence="2" type="ORF">DAH66_09770</name>
</gene>
<organism evidence="2 3">
    <name type="scientific">Sphingomonas koreensis</name>
    <dbReference type="NCBI Taxonomy" id="93064"/>
    <lineage>
        <taxon>Bacteria</taxon>
        <taxon>Pseudomonadati</taxon>
        <taxon>Pseudomonadota</taxon>
        <taxon>Alphaproteobacteria</taxon>
        <taxon>Sphingomonadales</taxon>
        <taxon>Sphingomonadaceae</taxon>
        <taxon>Sphingomonas</taxon>
    </lineage>
</organism>
<sequence length="349" mass="40219">MARQLKLTRFRDVNLDDPFFDSLKAGYAEFPQWFVSKADEPLYIVADGRKVSGMIYLKREWARITDVTPPLPRRVWLKVGTLKIEPARTKLGERAIKKIFDTALDYGAQGIYVTVFEVHQGLIELFERYGFVLHGTKTTDNGVERVYVRSLTQHDPDPLKRYPFISAAGRRFWLLAIYPEYHTRLLPDSILNNEPREIVEDVSHANTIHKVYISGLALQRMTPGDAVIFYRTSDIPGRAKKRSVVTSVCAVEEVRQRRDFADLSAFLAYTKPRSVFTDEELREKYLTSQRLAVAKLTYNAAFGKRIIRERLLDEGILNPYQRTDLVELSRAAFDRVLEMGKVNARLVID</sequence>